<evidence type="ECO:0000313" key="1">
    <source>
        <dbReference type="EMBL" id="VDL94610.1"/>
    </source>
</evidence>
<dbReference type="OrthoDB" id="425014at2759"/>
<reference evidence="3" key="1">
    <citation type="submission" date="2016-06" db="UniProtKB">
        <authorList>
            <consortium name="WormBaseParasite"/>
        </authorList>
    </citation>
    <scope>IDENTIFICATION</scope>
</reference>
<dbReference type="AlphaFoldDB" id="A0A183SVH7"/>
<evidence type="ECO:0000313" key="3">
    <source>
        <dbReference type="WBParaSite" id="SSLN_0000855201-mRNA-1"/>
    </source>
</evidence>
<proteinExistence type="predicted"/>
<keyword evidence="2" id="KW-1185">Reference proteome</keyword>
<dbReference type="EMBL" id="UYSU01034541">
    <property type="protein sequence ID" value="VDL94610.1"/>
    <property type="molecule type" value="Genomic_DNA"/>
</dbReference>
<dbReference type="Proteomes" id="UP000275846">
    <property type="component" value="Unassembled WGS sequence"/>
</dbReference>
<sequence>MKVRKLKHFHLGGLRRIIKLRCQDQVPNTETMERKSLFSSYNLRRQLQDPWRGHLVRMDDERLPERYFYGDISEGSYERGVKCDATMTLGKLL</sequence>
<evidence type="ECO:0000313" key="2">
    <source>
        <dbReference type="Proteomes" id="UP000275846"/>
    </source>
</evidence>
<gene>
    <name evidence="1" type="ORF">SSLN_LOCUS8225</name>
</gene>
<accession>A0A183SVH7</accession>
<dbReference type="WBParaSite" id="SSLN_0000855201-mRNA-1">
    <property type="protein sequence ID" value="SSLN_0000855201-mRNA-1"/>
    <property type="gene ID" value="SSLN_0000855201"/>
</dbReference>
<reference evidence="1 2" key="2">
    <citation type="submission" date="2018-11" db="EMBL/GenBank/DDBJ databases">
        <authorList>
            <consortium name="Pathogen Informatics"/>
        </authorList>
    </citation>
    <scope>NUCLEOTIDE SEQUENCE [LARGE SCALE GENOMIC DNA]</scope>
    <source>
        <strain evidence="1 2">NST_G2</strain>
    </source>
</reference>
<name>A0A183SVH7_SCHSO</name>
<protein>
    <submittedName>
        <fullName evidence="1 3">Uncharacterized protein</fullName>
    </submittedName>
</protein>
<organism evidence="3">
    <name type="scientific">Schistocephalus solidus</name>
    <name type="common">Tapeworm</name>
    <dbReference type="NCBI Taxonomy" id="70667"/>
    <lineage>
        <taxon>Eukaryota</taxon>
        <taxon>Metazoa</taxon>
        <taxon>Spiralia</taxon>
        <taxon>Lophotrochozoa</taxon>
        <taxon>Platyhelminthes</taxon>
        <taxon>Cestoda</taxon>
        <taxon>Eucestoda</taxon>
        <taxon>Diphyllobothriidea</taxon>
        <taxon>Diphyllobothriidae</taxon>
        <taxon>Schistocephalus</taxon>
    </lineage>
</organism>